<dbReference type="InterPro" id="IPR004387">
    <property type="entry name" value="Pept_M50_Zn"/>
</dbReference>
<gene>
    <name evidence="13" type="primary">rseP</name>
    <name evidence="13" type="ORF">H9901_00195</name>
</gene>
<evidence type="ECO:0000256" key="10">
    <source>
        <dbReference type="ARBA" id="ARBA00023136"/>
    </source>
</evidence>
<dbReference type="Proteomes" id="UP000777303">
    <property type="component" value="Unassembled WGS sequence"/>
</dbReference>
<evidence type="ECO:0000313" key="13">
    <source>
        <dbReference type="EMBL" id="MBU3851122.1"/>
    </source>
</evidence>
<evidence type="ECO:0000256" key="7">
    <source>
        <dbReference type="ARBA" id="ARBA00022833"/>
    </source>
</evidence>
<proteinExistence type="inferred from homology"/>
<dbReference type="Pfam" id="PF02163">
    <property type="entry name" value="Peptidase_M50"/>
    <property type="match status" value="1"/>
</dbReference>
<feature type="transmembrane region" description="Helical" evidence="11">
    <location>
        <begin position="6"/>
        <end position="25"/>
    </location>
</feature>
<dbReference type="Pfam" id="PF17820">
    <property type="entry name" value="PDZ_6"/>
    <property type="match status" value="1"/>
</dbReference>
<dbReference type="Gene3D" id="2.30.42.10">
    <property type="match status" value="1"/>
</dbReference>
<dbReference type="InterPro" id="IPR036034">
    <property type="entry name" value="PDZ_sf"/>
</dbReference>
<keyword evidence="6 11" id="KW-0378">Hydrolase</keyword>
<evidence type="ECO:0000256" key="4">
    <source>
        <dbReference type="ARBA" id="ARBA00022670"/>
    </source>
</evidence>
<dbReference type="GO" id="GO:0046872">
    <property type="term" value="F:metal ion binding"/>
    <property type="evidence" value="ECO:0007669"/>
    <property type="project" value="UniProtKB-KW"/>
</dbReference>
<evidence type="ECO:0000313" key="14">
    <source>
        <dbReference type="Proteomes" id="UP000777303"/>
    </source>
</evidence>
<evidence type="ECO:0000256" key="11">
    <source>
        <dbReference type="RuleBase" id="RU362031"/>
    </source>
</evidence>
<dbReference type="CDD" id="cd23081">
    <property type="entry name" value="cpPDZ_EcRseP-like"/>
    <property type="match status" value="1"/>
</dbReference>
<comment type="caution">
    <text evidence="13">The sequence shown here is derived from an EMBL/GenBank/DDBJ whole genome shotgun (WGS) entry which is preliminary data.</text>
</comment>
<dbReference type="GO" id="GO:0016020">
    <property type="term" value="C:membrane"/>
    <property type="evidence" value="ECO:0007669"/>
    <property type="project" value="UniProtKB-SubCell"/>
</dbReference>
<reference evidence="13" key="2">
    <citation type="submission" date="2021-04" db="EMBL/GenBank/DDBJ databases">
        <authorList>
            <person name="Gilroy R."/>
        </authorList>
    </citation>
    <scope>NUCLEOTIDE SEQUENCE</scope>
    <source>
        <strain evidence="13">F6-6636</strain>
    </source>
</reference>
<comment type="subcellular location">
    <subcellularLocation>
        <location evidence="2">Membrane</location>
        <topology evidence="2">Multi-pass membrane protein</topology>
    </subcellularLocation>
</comment>
<name>A0A948TIW3_9LACO</name>
<dbReference type="InterPro" id="IPR008915">
    <property type="entry name" value="Peptidase_M50"/>
</dbReference>
<evidence type="ECO:0000256" key="5">
    <source>
        <dbReference type="ARBA" id="ARBA00022692"/>
    </source>
</evidence>
<dbReference type="AlphaFoldDB" id="A0A948TIW3"/>
<feature type="transmembrane region" description="Helical" evidence="11">
    <location>
        <begin position="397"/>
        <end position="416"/>
    </location>
</feature>
<dbReference type="InterPro" id="IPR041489">
    <property type="entry name" value="PDZ_6"/>
</dbReference>
<dbReference type="EMBL" id="JAHLFS010000003">
    <property type="protein sequence ID" value="MBU3851122.1"/>
    <property type="molecule type" value="Genomic_DNA"/>
</dbReference>
<dbReference type="GO" id="GO:0004222">
    <property type="term" value="F:metalloendopeptidase activity"/>
    <property type="evidence" value="ECO:0007669"/>
    <property type="project" value="InterPro"/>
</dbReference>
<evidence type="ECO:0000259" key="12">
    <source>
        <dbReference type="PROSITE" id="PS50106"/>
    </source>
</evidence>
<dbReference type="InterPro" id="IPR001478">
    <property type="entry name" value="PDZ"/>
</dbReference>
<evidence type="ECO:0000256" key="2">
    <source>
        <dbReference type="ARBA" id="ARBA00004141"/>
    </source>
</evidence>
<organism evidence="13 14">
    <name type="scientific">Candidatus Paralactobacillus gallistercoris</name>
    <dbReference type="NCBI Taxonomy" id="2838724"/>
    <lineage>
        <taxon>Bacteria</taxon>
        <taxon>Bacillati</taxon>
        <taxon>Bacillota</taxon>
        <taxon>Bacilli</taxon>
        <taxon>Lactobacillales</taxon>
        <taxon>Lactobacillaceae</taxon>
        <taxon>Lactobacillus</taxon>
    </lineage>
</organism>
<evidence type="ECO:0000256" key="3">
    <source>
        <dbReference type="ARBA" id="ARBA00007931"/>
    </source>
</evidence>
<reference evidence="13" key="1">
    <citation type="journal article" date="2021" name="PeerJ">
        <title>Extensive microbial diversity within the chicken gut microbiome revealed by metagenomics and culture.</title>
        <authorList>
            <person name="Gilroy R."/>
            <person name="Ravi A."/>
            <person name="Getino M."/>
            <person name="Pursley I."/>
            <person name="Horton D.L."/>
            <person name="Alikhan N.F."/>
            <person name="Baker D."/>
            <person name="Gharbi K."/>
            <person name="Hall N."/>
            <person name="Watson M."/>
            <person name="Adriaenssens E.M."/>
            <person name="Foster-Nyarko E."/>
            <person name="Jarju S."/>
            <person name="Secka A."/>
            <person name="Antonio M."/>
            <person name="Oren A."/>
            <person name="Chaudhuri R.R."/>
            <person name="La Ragione R."/>
            <person name="Hildebrand F."/>
            <person name="Pallen M.J."/>
        </authorList>
    </citation>
    <scope>NUCLEOTIDE SEQUENCE</scope>
    <source>
        <strain evidence="13">F6-6636</strain>
    </source>
</reference>
<evidence type="ECO:0000256" key="1">
    <source>
        <dbReference type="ARBA" id="ARBA00001947"/>
    </source>
</evidence>
<dbReference type="SMART" id="SM00228">
    <property type="entry name" value="PDZ"/>
    <property type="match status" value="1"/>
</dbReference>
<evidence type="ECO:0000256" key="6">
    <source>
        <dbReference type="ARBA" id="ARBA00022801"/>
    </source>
</evidence>
<keyword evidence="8 11" id="KW-1133">Transmembrane helix</keyword>
<feature type="transmembrane region" description="Helical" evidence="11">
    <location>
        <begin position="172"/>
        <end position="196"/>
    </location>
</feature>
<evidence type="ECO:0000256" key="8">
    <source>
        <dbReference type="ARBA" id="ARBA00022989"/>
    </source>
</evidence>
<dbReference type="NCBIfam" id="TIGR00054">
    <property type="entry name" value="RIP metalloprotease RseP"/>
    <property type="match status" value="1"/>
</dbReference>
<keyword evidence="4" id="KW-0645">Protease</keyword>
<dbReference type="EC" id="3.4.24.-" evidence="11"/>
<dbReference type="PANTHER" id="PTHR42837:SF2">
    <property type="entry name" value="MEMBRANE METALLOPROTEASE ARASP2, CHLOROPLASTIC-RELATED"/>
    <property type="match status" value="1"/>
</dbReference>
<keyword evidence="9 11" id="KW-0482">Metalloprotease</keyword>
<keyword evidence="10 11" id="KW-0472">Membrane</keyword>
<dbReference type="SUPFAM" id="SSF50156">
    <property type="entry name" value="PDZ domain-like"/>
    <property type="match status" value="1"/>
</dbReference>
<keyword evidence="11" id="KW-0479">Metal-binding</keyword>
<keyword evidence="7 11" id="KW-0862">Zinc</keyword>
<dbReference type="PANTHER" id="PTHR42837">
    <property type="entry name" value="REGULATOR OF SIGMA-E PROTEASE RSEP"/>
    <property type="match status" value="1"/>
</dbReference>
<feature type="transmembrane region" description="Helical" evidence="11">
    <location>
        <begin position="346"/>
        <end position="368"/>
    </location>
</feature>
<dbReference type="CDD" id="cd06163">
    <property type="entry name" value="S2P-M50_PDZ_RseP-like"/>
    <property type="match status" value="1"/>
</dbReference>
<sequence length="424" mass="46001">MRAIIAFIIIFGVLVIVHEFGHYYAAKKSGILVREFSIGMGPKLLAFHKNGTTYTLRLLPIGGYVRMAGLEDDDSEIRPGTTALLSLDEQTGKVSEINLSKQANNVNGIPVEIDKADLVHNLYIDGYVNGDEEQLQHYQVDHDAMIVEADGTAIQIAPLDVQYQSVSIWKRIIVNFAGPFNNFVLAIFAFALSISLSGGVPQMQSNQIGQVIANKPAAQAGLKAGDRILKVNQQRTHNFVDLTAAINAHPKQAVKLQVENTKHQTKQITVTPAQMTQNGKATGVIGITPVLKNNFWSNMTAAFSTFGSTVAQIFHVLGSFFTGGFSLNKLAGPVGIYTMTSQAVKLGLPVLVGFTASLSLNLGIMNLIPIPALDGGKILLNIIEAIRHKPLPPEKEGILTMIGFGILLILMILVTGNDIMRYFR</sequence>
<protein>
    <recommendedName>
        <fullName evidence="11">Zinc metalloprotease</fullName>
        <ecNumber evidence="11">3.4.24.-</ecNumber>
    </recommendedName>
</protein>
<dbReference type="GO" id="GO:0006508">
    <property type="term" value="P:proteolysis"/>
    <property type="evidence" value="ECO:0007669"/>
    <property type="project" value="UniProtKB-KW"/>
</dbReference>
<feature type="domain" description="PDZ" evidence="12">
    <location>
        <begin position="192"/>
        <end position="232"/>
    </location>
</feature>
<keyword evidence="5 11" id="KW-0812">Transmembrane</keyword>
<accession>A0A948TIW3</accession>
<dbReference type="PROSITE" id="PS50106">
    <property type="entry name" value="PDZ"/>
    <property type="match status" value="1"/>
</dbReference>
<evidence type="ECO:0000256" key="9">
    <source>
        <dbReference type="ARBA" id="ARBA00023049"/>
    </source>
</evidence>
<comment type="cofactor">
    <cofactor evidence="1 11">
        <name>Zn(2+)</name>
        <dbReference type="ChEBI" id="CHEBI:29105"/>
    </cofactor>
</comment>
<comment type="similarity">
    <text evidence="3 11">Belongs to the peptidase M50B family.</text>
</comment>
<feature type="transmembrane region" description="Helical" evidence="11">
    <location>
        <begin position="301"/>
        <end position="325"/>
    </location>
</feature>